<feature type="region of interest" description="Disordered" evidence="1">
    <location>
        <begin position="33"/>
        <end position="66"/>
    </location>
</feature>
<name>A0A0E0R2P3_ORYRU</name>
<dbReference type="AlphaFoldDB" id="A0A0E0R2P3"/>
<dbReference type="HOGENOM" id="CLU_2835667_0_0_1"/>
<dbReference type="Proteomes" id="UP000008022">
    <property type="component" value="Unassembled WGS sequence"/>
</dbReference>
<dbReference type="EnsemblPlants" id="ORUFI10G20250.1">
    <property type="protein sequence ID" value="ORUFI10G20250.1"/>
    <property type="gene ID" value="ORUFI10G20250"/>
</dbReference>
<organism evidence="2 3">
    <name type="scientific">Oryza rufipogon</name>
    <name type="common">Brownbeard rice</name>
    <name type="synonym">Asian wild rice</name>
    <dbReference type="NCBI Taxonomy" id="4529"/>
    <lineage>
        <taxon>Eukaryota</taxon>
        <taxon>Viridiplantae</taxon>
        <taxon>Streptophyta</taxon>
        <taxon>Embryophyta</taxon>
        <taxon>Tracheophyta</taxon>
        <taxon>Spermatophyta</taxon>
        <taxon>Magnoliopsida</taxon>
        <taxon>Liliopsida</taxon>
        <taxon>Poales</taxon>
        <taxon>Poaceae</taxon>
        <taxon>BOP clade</taxon>
        <taxon>Oryzoideae</taxon>
        <taxon>Oryzeae</taxon>
        <taxon>Oryzinae</taxon>
        <taxon>Oryza</taxon>
    </lineage>
</organism>
<evidence type="ECO:0000256" key="1">
    <source>
        <dbReference type="SAM" id="MobiDB-lite"/>
    </source>
</evidence>
<reference evidence="3" key="1">
    <citation type="submission" date="2013-06" db="EMBL/GenBank/DDBJ databases">
        <authorList>
            <person name="Zhao Q."/>
        </authorList>
    </citation>
    <scope>NUCLEOTIDE SEQUENCE</scope>
    <source>
        <strain evidence="3">cv. W1943</strain>
    </source>
</reference>
<reference evidence="2" key="2">
    <citation type="submission" date="2015-06" db="UniProtKB">
        <authorList>
            <consortium name="EnsemblPlants"/>
        </authorList>
    </citation>
    <scope>IDENTIFICATION</scope>
</reference>
<proteinExistence type="predicted"/>
<protein>
    <submittedName>
        <fullName evidence="2">Uncharacterized protein</fullName>
    </submittedName>
</protein>
<evidence type="ECO:0000313" key="2">
    <source>
        <dbReference type="EnsemblPlants" id="ORUFI10G20250.1"/>
    </source>
</evidence>
<evidence type="ECO:0000313" key="3">
    <source>
        <dbReference type="Proteomes" id="UP000008022"/>
    </source>
</evidence>
<sequence>MIAYSLDAVGEAVDEAVWLLQHLKKDAVELRASAGSRVTERHRPKNTARPPNPLTGIKSPASKSTL</sequence>
<dbReference type="Gramene" id="ORUFI10G20250.1">
    <property type="protein sequence ID" value="ORUFI10G20250.1"/>
    <property type="gene ID" value="ORUFI10G20250"/>
</dbReference>
<keyword evidence="3" id="KW-1185">Reference proteome</keyword>
<accession>A0A0E0R2P3</accession>